<dbReference type="Proteomes" id="UP001497680">
    <property type="component" value="Unassembled WGS sequence"/>
</dbReference>
<evidence type="ECO:0000313" key="2">
    <source>
        <dbReference type="Proteomes" id="UP001497680"/>
    </source>
</evidence>
<protein>
    <submittedName>
        <fullName evidence="1">Glycoside hydrolase family 92 protein</fullName>
    </submittedName>
</protein>
<accession>A0ACC0DB73</accession>
<evidence type="ECO:0000313" key="1">
    <source>
        <dbReference type="EMBL" id="KAI6089985.1"/>
    </source>
</evidence>
<keyword evidence="2" id="KW-1185">Reference proteome</keyword>
<reference evidence="1 2" key="1">
    <citation type="journal article" date="2022" name="New Phytol.">
        <title>Ecological generalism drives hyperdiversity of secondary metabolite gene clusters in xylarialean endophytes.</title>
        <authorList>
            <person name="Franco M.E.E."/>
            <person name="Wisecaver J.H."/>
            <person name="Arnold A.E."/>
            <person name="Ju Y.M."/>
            <person name="Slot J.C."/>
            <person name="Ahrendt S."/>
            <person name="Moore L.P."/>
            <person name="Eastman K.E."/>
            <person name="Scott K."/>
            <person name="Konkel Z."/>
            <person name="Mondo S.J."/>
            <person name="Kuo A."/>
            <person name="Hayes R.D."/>
            <person name="Haridas S."/>
            <person name="Andreopoulos B."/>
            <person name="Riley R."/>
            <person name="LaButti K."/>
            <person name="Pangilinan J."/>
            <person name="Lipzen A."/>
            <person name="Amirebrahimi M."/>
            <person name="Yan J."/>
            <person name="Adam C."/>
            <person name="Keymanesh K."/>
            <person name="Ng V."/>
            <person name="Louie K."/>
            <person name="Northen T."/>
            <person name="Drula E."/>
            <person name="Henrissat B."/>
            <person name="Hsieh H.M."/>
            <person name="Youens-Clark K."/>
            <person name="Lutzoni F."/>
            <person name="Miadlikowska J."/>
            <person name="Eastwood D.C."/>
            <person name="Hamelin R.C."/>
            <person name="Grigoriev I.V."/>
            <person name="U'Ren J.M."/>
        </authorList>
    </citation>
    <scope>NUCLEOTIDE SEQUENCE [LARGE SCALE GENOMIC DNA]</scope>
    <source>
        <strain evidence="1 2">ER1909</strain>
    </source>
</reference>
<name>A0ACC0DB73_9PEZI</name>
<organism evidence="1 2">
    <name type="scientific">Hypoxylon rubiginosum</name>
    <dbReference type="NCBI Taxonomy" id="110542"/>
    <lineage>
        <taxon>Eukaryota</taxon>
        <taxon>Fungi</taxon>
        <taxon>Dikarya</taxon>
        <taxon>Ascomycota</taxon>
        <taxon>Pezizomycotina</taxon>
        <taxon>Sordariomycetes</taxon>
        <taxon>Xylariomycetidae</taxon>
        <taxon>Xylariales</taxon>
        <taxon>Hypoxylaceae</taxon>
        <taxon>Hypoxylon</taxon>
    </lineage>
</organism>
<gene>
    <name evidence="1" type="ORF">F4821DRAFT_45954</name>
</gene>
<comment type="caution">
    <text evidence="1">The sequence shown here is derived from an EMBL/GenBank/DDBJ whole genome shotgun (WGS) entry which is preliminary data.</text>
</comment>
<keyword evidence="1" id="KW-0378">Hydrolase</keyword>
<dbReference type="EMBL" id="MU394293">
    <property type="protein sequence ID" value="KAI6089985.1"/>
    <property type="molecule type" value="Genomic_DNA"/>
</dbReference>
<proteinExistence type="predicted"/>
<sequence length="804" mass="89697">MKLPRSCAASTLVLLSTRLVVANIAKDFTQYVNLFIGTEGPVPGTAYSAGNVFPGATLPFGAVKVGIDTTRWNVSFSANAGYTPDGNVTGITMLHESGTGGAPTYGLIPQMPLTTLEGVNVLDNLTYMQPRVAEDVAQVGYYKTHLQNGIIAEMSASMHAGIMKYTYPKEADGRFILVDLSHFIPSTGKKEQWYSNGKLERSDDGTSYSGYGVYREGWAWGGDFRVYFCAQFDSTPLQSQLFSGKATDPYWPNTTDVNPSFTNRTWIEGGTIGYQYADRIGALFEFPSNVTTVKSKVGMSWVSTDKACQFLDEIPHWDLEEVRDAAKDKWNSDVLSTIDITTTNDTQLEMFYTAMYHAHLLPSNRTGENPYWESDEPYYDDFYTIWDTFRCLHPLLTLIQPKAQIEIVRAMIDIWRFERFMPDGRSRNINGRVQGGSNSDNVLADAYVKGLKGGINWTDGYAAMKTNAEVQPYNNFDFEDPTGSTKEGRGALQDWKQYGYVTPSRGRCLSKTVEYSLNDFSLFQVAQGEAPDDVVKYLNRSAGWQKTWAPDVTSLNFTGFLAPTYPNGSYQDYDPLSCGACEWSSISYEGVPWEYSWTIPFDMETLISLMGDPEKAESRLDTMFIPGLTGSNQGGNSAGSTIFNPGNEPSFMTPFLYNYFSQRQHKSVQRSREVVDEYYNTGRSGIPGNDDAGSMSSWLVWNMIGLYPVVTQPVYLILAPRFEDVTVRLGDDGATLRIKANGLEKGPYVQCLKVNGQEWDKSWISHEDIVRPDGQNSLLEFELGADRVEWDTGDVPPSPGHVQL</sequence>